<dbReference type="RefSeq" id="YP_010092117.1">
    <property type="nucleotide sequence ID" value="NC_055727.1"/>
</dbReference>
<name>A0A249XWZ6_9CAUD</name>
<dbReference type="EMBL" id="MF001355">
    <property type="protein sequence ID" value="ASZ76509.1"/>
    <property type="molecule type" value="Genomic_DNA"/>
</dbReference>
<sequence>MTIKVGDFVYISKDSEYYNIDPTNPGNRIGVVVELDEEDTIVDWGILQKYVFKDRISSFTTCCERN</sequence>
<protein>
    <submittedName>
        <fullName evidence="1">Uncharacterized protein</fullName>
    </submittedName>
</protein>
<dbReference type="Proteomes" id="UP000257595">
    <property type="component" value="Segment"/>
</dbReference>
<keyword evidence="2" id="KW-1185">Reference proteome</keyword>
<accession>A0A249XWZ6</accession>
<proteinExistence type="predicted"/>
<organism evidence="1 2">
    <name type="scientific">Proteus phage PM2</name>
    <dbReference type="NCBI Taxonomy" id="2025809"/>
    <lineage>
        <taxon>Viruses</taxon>
        <taxon>Duplodnaviria</taxon>
        <taxon>Heunggongvirae</taxon>
        <taxon>Uroviricota</taxon>
        <taxon>Caudoviricetes</taxon>
        <taxon>Pantevenvirales</taxon>
        <taxon>Straboviridae</taxon>
        <taxon>Bragavirus</taxon>
        <taxon>Bragavirus pm2</taxon>
    </lineage>
</organism>
<dbReference type="KEGG" id="vg:65109662"/>
<evidence type="ECO:0000313" key="2">
    <source>
        <dbReference type="Proteomes" id="UP000257595"/>
    </source>
</evidence>
<evidence type="ECO:0000313" key="1">
    <source>
        <dbReference type="EMBL" id="ASZ76509.1"/>
    </source>
</evidence>
<dbReference type="GeneID" id="65109662"/>
<reference evidence="1 2" key="1">
    <citation type="submission" date="2017-04" db="EMBL/GenBank/DDBJ databases">
        <title>Complete Genome Sequence of Lytic Bacteriophage PM2 Infecting Proteus mirabilis Isolates.</title>
        <authorList>
            <person name="Kim D."/>
            <person name="Kim Y.J."/>
            <person name="Han B.K."/>
            <person name="Kim H."/>
        </authorList>
    </citation>
    <scope>NUCLEOTIDE SEQUENCE [LARGE SCALE GENOMIC DNA]</scope>
</reference>